<accession>A0ABR7GE83</accession>
<dbReference type="InterPro" id="IPR014710">
    <property type="entry name" value="RmlC-like_jellyroll"/>
</dbReference>
<keyword evidence="1" id="KW-0805">Transcription regulation</keyword>
<dbReference type="SMART" id="SM00342">
    <property type="entry name" value="HTH_ARAC"/>
    <property type="match status" value="1"/>
</dbReference>
<dbReference type="Pfam" id="PF12833">
    <property type="entry name" value="HTH_18"/>
    <property type="match status" value="1"/>
</dbReference>
<keyword evidence="6" id="KW-1185">Reference proteome</keyword>
<keyword evidence="3" id="KW-0804">Transcription</keyword>
<comment type="caution">
    <text evidence="5">The sequence shown here is derived from an EMBL/GenBank/DDBJ whole genome shotgun (WGS) entry which is preliminary data.</text>
</comment>
<reference evidence="5 6" key="1">
    <citation type="submission" date="2020-08" db="EMBL/GenBank/DDBJ databases">
        <title>Genome public.</title>
        <authorList>
            <person name="Liu C."/>
            <person name="Sun Q."/>
        </authorList>
    </citation>
    <scope>NUCLEOTIDE SEQUENCE [LARGE SCALE GENOMIC DNA]</scope>
    <source>
        <strain evidence="5 6">NSJ-9</strain>
    </source>
</reference>
<dbReference type="InterPro" id="IPR018062">
    <property type="entry name" value="HTH_AraC-typ_CS"/>
</dbReference>
<name>A0ABR7GE83_9FIRM</name>
<dbReference type="Proteomes" id="UP000643810">
    <property type="component" value="Unassembled WGS sequence"/>
</dbReference>
<protein>
    <submittedName>
        <fullName evidence="5">AraC family transcriptional regulator</fullName>
    </submittedName>
</protein>
<evidence type="ECO:0000313" key="6">
    <source>
        <dbReference type="Proteomes" id="UP000643810"/>
    </source>
</evidence>
<dbReference type="PROSITE" id="PS01124">
    <property type="entry name" value="HTH_ARAC_FAMILY_2"/>
    <property type="match status" value="1"/>
</dbReference>
<evidence type="ECO:0000256" key="1">
    <source>
        <dbReference type="ARBA" id="ARBA00023015"/>
    </source>
</evidence>
<dbReference type="InterPro" id="IPR003313">
    <property type="entry name" value="AraC-bd"/>
</dbReference>
<dbReference type="SUPFAM" id="SSF51215">
    <property type="entry name" value="Regulatory protein AraC"/>
    <property type="match status" value="1"/>
</dbReference>
<organism evidence="5 6">
    <name type="scientific">Roseburia lenta</name>
    <dbReference type="NCBI Taxonomy" id="2763061"/>
    <lineage>
        <taxon>Bacteria</taxon>
        <taxon>Bacillati</taxon>
        <taxon>Bacillota</taxon>
        <taxon>Clostridia</taxon>
        <taxon>Lachnospirales</taxon>
        <taxon>Lachnospiraceae</taxon>
        <taxon>Roseburia</taxon>
    </lineage>
</organism>
<dbReference type="PROSITE" id="PS00041">
    <property type="entry name" value="HTH_ARAC_FAMILY_1"/>
    <property type="match status" value="1"/>
</dbReference>
<dbReference type="InterPro" id="IPR018060">
    <property type="entry name" value="HTH_AraC"/>
</dbReference>
<evidence type="ECO:0000256" key="3">
    <source>
        <dbReference type="ARBA" id="ARBA00023163"/>
    </source>
</evidence>
<dbReference type="Gene3D" id="1.10.10.60">
    <property type="entry name" value="Homeodomain-like"/>
    <property type="match status" value="2"/>
</dbReference>
<dbReference type="InterPro" id="IPR009057">
    <property type="entry name" value="Homeodomain-like_sf"/>
</dbReference>
<sequence>MNAFDEGEKESESRDDYMRQKEEMQKEYGRIFRSLCSGDCEILENDDYIACMIRTAQCLKEENDREYRWQAFETVSELPQSYRTPLAQLFLEVQSEPDQDAQKRLQEIFRVQQEEIFLQNDSSISSAFLQPGMLPHWHKNDYFDIIYVMEGKSQCFFRQEKLELVEGDVLIVPPDIEHGEGVRDLDGRTMTSAIRKRTFLEIFFRVFSGNHLLYSFFQRILQGDEDVSYILFHTAEKDKPDMTVARLFDHLWEEQKCKEKYHSEMCETIMNAIFVHLLRYYEQNLVLPQDCKANWKKEYAKIFWYISENYRSVTLEELEDRFHYSRRQLIRIVQNATGKNFKDVIRNMKMERAKMLLRDTTLPVERIAMECGYENASSFTRIFKQTVGVSPHAYRHGIFVTLPQ</sequence>
<dbReference type="RefSeq" id="WP_186853585.1">
    <property type="nucleotide sequence ID" value="NZ_JACOPG010000001.1"/>
</dbReference>
<evidence type="ECO:0000259" key="4">
    <source>
        <dbReference type="PROSITE" id="PS01124"/>
    </source>
</evidence>
<evidence type="ECO:0000313" key="5">
    <source>
        <dbReference type="EMBL" id="MBC5685101.1"/>
    </source>
</evidence>
<dbReference type="InterPro" id="IPR037923">
    <property type="entry name" value="HTH-like"/>
</dbReference>
<evidence type="ECO:0000256" key="2">
    <source>
        <dbReference type="ARBA" id="ARBA00023125"/>
    </source>
</evidence>
<dbReference type="Gene3D" id="2.60.120.10">
    <property type="entry name" value="Jelly Rolls"/>
    <property type="match status" value="1"/>
</dbReference>
<proteinExistence type="predicted"/>
<feature type="domain" description="HTH araC/xylS-type" evidence="4">
    <location>
        <begin position="300"/>
        <end position="397"/>
    </location>
</feature>
<dbReference type="EMBL" id="JACOPG010000001">
    <property type="protein sequence ID" value="MBC5685101.1"/>
    <property type="molecule type" value="Genomic_DNA"/>
</dbReference>
<dbReference type="Pfam" id="PF02311">
    <property type="entry name" value="AraC_binding"/>
    <property type="match status" value="1"/>
</dbReference>
<dbReference type="InterPro" id="IPR020449">
    <property type="entry name" value="Tscrpt_reg_AraC-type_HTH"/>
</dbReference>
<gene>
    <name evidence="5" type="ORF">H8R94_00500</name>
</gene>
<keyword evidence="2" id="KW-0238">DNA-binding</keyword>
<dbReference type="PANTHER" id="PTHR43280">
    <property type="entry name" value="ARAC-FAMILY TRANSCRIPTIONAL REGULATOR"/>
    <property type="match status" value="1"/>
</dbReference>
<dbReference type="PANTHER" id="PTHR43280:SF2">
    <property type="entry name" value="HTH-TYPE TRANSCRIPTIONAL REGULATOR EXSA"/>
    <property type="match status" value="1"/>
</dbReference>
<dbReference type="CDD" id="cd02208">
    <property type="entry name" value="cupin_RmlC-like"/>
    <property type="match status" value="1"/>
</dbReference>
<dbReference type="PRINTS" id="PR00032">
    <property type="entry name" value="HTHARAC"/>
</dbReference>
<dbReference type="SUPFAM" id="SSF46689">
    <property type="entry name" value="Homeodomain-like"/>
    <property type="match status" value="1"/>
</dbReference>